<dbReference type="InterPro" id="IPR044398">
    <property type="entry name" value="Globin-sensor_dom"/>
</dbReference>
<dbReference type="Pfam" id="PF00015">
    <property type="entry name" value="MCPsignal"/>
    <property type="match status" value="1"/>
</dbReference>
<dbReference type="EMBL" id="JBHSLW010000007">
    <property type="protein sequence ID" value="MFC5418939.1"/>
    <property type="molecule type" value="Genomic_DNA"/>
</dbReference>
<dbReference type="SUPFAM" id="SSF58104">
    <property type="entry name" value="Methyl-accepting chemotaxis protein (MCP) signaling domain"/>
    <property type="match status" value="1"/>
</dbReference>
<dbReference type="Gene3D" id="1.10.490.10">
    <property type="entry name" value="Globins"/>
    <property type="match status" value="1"/>
</dbReference>
<dbReference type="InterPro" id="IPR012292">
    <property type="entry name" value="Globin/Proto"/>
</dbReference>
<gene>
    <name evidence="6" type="ORF">ACFPOB_05110</name>
</gene>
<dbReference type="SUPFAM" id="SSF46458">
    <property type="entry name" value="Globin-like"/>
    <property type="match status" value="1"/>
</dbReference>
<dbReference type="CDD" id="cd01068">
    <property type="entry name" value="globin_sensor"/>
    <property type="match status" value="1"/>
</dbReference>
<dbReference type="PROSITE" id="PS50111">
    <property type="entry name" value="CHEMOTAXIS_TRANSDUC_2"/>
    <property type="match status" value="1"/>
</dbReference>
<dbReference type="InterPro" id="IPR004089">
    <property type="entry name" value="MCPsignal_dom"/>
</dbReference>
<evidence type="ECO:0000259" key="4">
    <source>
        <dbReference type="PROSITE" id="PS50111"/>
    </source>
</evidence>
<dbReference type="RefSeq" id="WP_377796427.1">
    <property type="nucleotide sequence ID" value="NZ_JBHSLW010000007.1"/>
</dbReference>
<dbReference type="PANTHER" id="PTHR43531:SF11">
    <property type="entry name" value="METHYL-ACCEPTING CHEMOTAXIS PROTEIN 3"/>
    <property type="match status" value="1"/>
</dbReference>
<reference evidence="7" key="1">
    <citation type="journal article" date="2019" name="Int. J. Syst. Evol. Microbiol.">
        <title>The Global Catalogue of Microorganisms (GCM) 10K type strain sequencing project: providing services to taxonomists for standard genome sequencing and annotation.</title>
        <authorList>
            <consortium name="The Broad Institute Genomics Platform"/>
            <consortium name="The Broad Institute Genome Sequencing Center for Infectious Disease"/>
            <person name="Wu L."/>
            <person name="Ma J."/>
        </authorList>
    </citation>
    <scope>NUCLEOTIDE SEQUENCE [LARGE SCALE GENOMIC DNA]</scope>
    <source>
        <strain evidence="7">NCAIM B.01391</strain>
    </source>
</reference>
<protein>
    <submittedName>
        <fullName evidence="6">Methyl-accepting chemotaxis protein</fullName>
    </submittedName>
</protein>
<keyword evidence="1" id="KW-0145">Chemotaxis</keyword>
<dbReference type="SMART" id="SM00304">
    <property type="entry name" value="HAMP"/>
    <property type="match status" value="1"/>
</dbReference>
<dbReference type="InterPro" id="IPR003660">
    <property type="entry name" value="HAMP_dom"/>
</dbReference>
<organism evidence="6 7">
    <name type="scientific">Bosea eneae</name>
    <dbReference type="NCBI Taxonomy" id="151454"/>
    <lineage>
        <taxon>Bacteria</taxon>
        <taxon>Pseudomonadati</taxon>
        <taxon>Pseudomonadota</taxon>
        <taxon>Alphaproteobacteria</taxon>
        <taxon>Hyphomicrobiales</taxon>
        <taxon>Boseaceae</taxon>
        <taxon>Bosea</taxon>
    </lineage>
</organism>
<evidence type="ECO:0000256" key="3">
    <source>
        <dbReference type="PROSITE-ProRule" id="PRU00284"/>
    </source>
</evidence>
<dbReference type="Proteomes" id="UP001596053">
    <property type="component" value="Unassembled WGS sequence"/>
</dbReference>
<keyword evidence="7" id="KW-1185">Reference proteome</keyword>
<feature type="domain" description="Methyl-accepting transducer" evidence="4">
    <location>
        <begin position="244"/>
        <end position="473"/>
    </location>
</feature>
<name>A0ABW0IP12_9HYPH</name>
<sequence>MSASDDLARRLEFLQLDGPARQRIRDLESTITAALPGALDAFYAQIKAFPETMALFRNQEQLGGAKTRQAAHWAAIAKGQFDETYVAAVTRVGQVHARIGLEPRWYIGGYGLLLSQLIGKVLEARWPKSRFGAKLPGADERTAEIGAIVKACLLDMDYAISVYLEASEAARLKAEAGARASEQAKAAERDKAIGLMSEGMAALAKGDLTVRIAEDMPAEYAEIGTHFDDAMARLGEMITTIKTSSTAIAASSQEISDGAADLAERTEEQASALEQTAATTEELAASVKSSAQASRASTALADEATAVARNGGGIIREAIAAMARIEDASKKISEITGVIDGIAFQTNLLALNAAVEAARAGDAGRGFAVVAAEVRALAQRSAEAAKDITGLIGTSGTEVTEGVRLVGLAGDTLEQIVGASGRVSATVGEIATAAGEQASGIEEMSQAVSHMDEITQRNSVLAEQSATSARMLLTQIERLNQLVATFRTRGDHRPSAMAPAHRSRAA</sequence>
<dbReference type="Pfam" id="PF11563">
    <property type="entry name" value="Protoglobin"/>
    <property type="match status" value="1"/>
</dbReference>
<keyword evidence="3" id="KW-0807">Transducer</keyword>
<dbReference type="PANTHER" id="PTHR43531">
    <property type="entry name" value="PROTEIN ICFG"/>
    <property type="match status" value="1"/>
</dbReference>
<feature type="domain" description="HAMP" evidence="5">
    <location>
        <begin position="191"/>
        <end position="239"/>
    </location>
</feature>
<dbReference type="Gene3D" id="1.10.287.950">
    <property type="entry name" value="Methyl-accepting chemotaxis protein"/>
    <property type="match status" value="1"/>
</dbReference>
<dbReference type="SMART" id="SM00283">
    <property type="entry name" value="MA"/>
    <property type="match status" value="1"/>
</dbReference>
<dbReference type="CDD" id="cd11386">
    <property type="entry name" value="MCP_signal"/>
    <property type="match status" value="1"/>
</dbReference>
<dbReference type="InterPro" id="IPR009050">
    <property type="entry name" value="Globin-like_sf"/>
</dbReference>
<dbReference type="InterPro" id="IPR039379">
    <property type="entry name" value="Protoglobin_sensor_dom"/>
</dbReference>
<accession>A0ABW0IP12</accession>
<dbReference type="PROSITE" id="PS50885">
    <property type="entry name" value="HAMP"/>
    <property type="match status" value="1"/>
</dbReference>
<evidence type="ECO:0000313" key="7">
    <source>
        <dbReference type="Proteomes" id="UP001596053"/>
    </source>
</evidence>
<dbReference type="InterPro" id="IPR051310">
    <property type="entry name" value="MCP_chemotaxis"/>
</dbReference>
<evidence type="ECO:0000256" key="1">
    <source>
        <dbReference type="ARBA" id="ARBA00022500"/>
    </source>
</evidence>
<evidence type="ECO:0000259" key="5">
    <source>
        <dbReference type="PROSITE" id="PS50885"/>
    </source>
</evidence>
<comment type="similarity">
    <text evidence="2">Belongs to the methyl-accepting chemotaxis (MCP) protein family.</text>
</comment>
<evidence type="ECO:0000313" key="6">
    <source>
        <dbReference type="EMBL" id="MFC5418939.1"/>
    </source>
</evidence>
<evidence type="ECO:0000256" key="2">
    <source>
        <dbReference type="ARBA" id="ARBA00029447"/>
    </source>
</evidence>
<comment type="caution">
    <text evidence="6">The sequence shown here is derived from an EMBL/GenBank/DDBJ whole genome shotgun (WGS) entry which is preliminary data.</text>
</comment>
<proteinExistence type="inferred from homology"/>